<dbReference type="Proteomes" id="UP001412067">
    <property type="component" value="Unassembled WGS sequence"/>
</dbReference>
<keyword evidence="3" id="KW-1185">Reference proteome</keyword>
<keyword evidence="1" id="KW-0812">Transmembrane</keyword>
<evidence type="ECO:0000256" key="1">
    <source>
        <dbReference type="SAM" id="Phobius"/>
    </source>
</evidence>
<evidence type="ECO:0000313" key="2">
    <source>
        <dbReference type="EMBL" id="KAK8945805.1"/>
    </source>
</evidence>
<organism evidence="2 3">
    <name type="scientific">Platanthera guangdongensis</name>
    <dbReference type="NCBI Taxonomy" id="2320717"/>
    <lineage>
        <taxon>Eukaryota</taxon>
        <taxon>Viridiplantae</taxon>
        <taxon>Streptophyta</taxon>
        <taxon>Embryophyta</taxon>
        <taxon>Tracheophyta</taxon>
        <taxon>Spermatophyta</taxon>
        <taxon>Magnoliopsida</taxon>
        <taxon>Liliopsida</taxon>
        <taxon>Asparagales</taxon>
        <taxon>Orchidaceae</taxon>
        <taxon>Orchidoideae</taxon>
        <taxon>Orchideae</taxon>
        <taxon>Orchidinae</taxon>
        <taxon>Platanthera</taxon>
    </lineage>
</organism>
<accession>A0ABR2LNI8</accession>
<keyword evidence="1" id="KW-1133">Transmembrane helix</keyword>
<reference evidence="2 3" key="1">
    <citation type="journal article" date="2022" name="Nat. Plants">
        <title>Genomes of leafy and leafless Platanthera orchids illuminate the evolution of mycoheterotrophy.</title>
        <authorList>
            <person name="Li M.H."/>
            <person name="Liu K.W."/>
            <person name="Li Z."/>
            <person name="Lu H.C."/>
            <person name="Ye Q.L."/>
            <person name="Zhang D."/>
            <person name="Wang J.Y."/>
            <person name="Li Y.F."/>
            <person name="Zhong Z.M."/>
            <person name="Liu X."/>
            <person name="Yu X."/>
            <person name="Liu D.K."/>
            <person name="Tu X.D."/>
            <person name="Liu B."/>
            <person name="Hao Y."/>
            <person name="Liao X.Y."/>
            <person name="Jiang Y.T."/>
            <person name="Sun W.H."/>
            <person name="Chen J."/>
            <person name="Chen Y.Q."/>
            <person name="Ai Y."/>
            <person name="Zhai J.W."/>
            <person name="Wu S.S."/>
            <person name="Zhou Z."/>
            <person name="Hsiao Y.Y."/>
            <person name="Wu W.L."/>
            <person name="Chen Y.Y."/>
            <person name="Lin Y.F."/>
            <person name="Hsu J.L."/>
            <person name="Li C.Y."/>
            <person name="Wang Z.W."/>
            <person name="Zhao X."/>
            <person name="Zhong W.Y."/>
            <person name="Ma X.K."/>
            <person name="Ma L."/>
            <person name="Huang J."/>
            <person name="Chen G.Z."/>
            <person name="Huang M.Z."/>
            <person name="Huang L."/>
            <person name="Peng D.H."/>
            <person name="Luo Y.B."/>
            <person name="Zou S.Q."/>
            <person name="Chen S.P."/>
            <person name="Lan S."/>
            <person name="Tsai W.C."/>
            <person name="Van de Peer Y."/>
            <person name="Liu Z.J."/>
        </authorList>
    </citation>
    <scope>NUCLEOTIDE SEQUENCE [LARGE SCALE GENOMIC DNA]</scope>
    <source>
        <strain evidence="2">Lor288</strain>
    </source>
</reference>
<sequence>MVQASSIFYLLTASFSNFLNDLGHPFESDPATSRHRSKRKWAAVNCFSRHRLALLRSLLQHIAIPAKAVIPLPPSLYFLLYIYMVHRLLDFYLAHFFVTCLSNFLASILFLYTTDLSINSYLLHCNMIENSPSSSENDNIVAIVPSPVIANDRNIPLGRPPELSNPSLNSSQCLQKIQTTMCHERNIPLGRPPELSNPSLNSSQCLQKIQTTMCHEMCA</sequence>
<keyword evidence="1" id="KW-0472">Membrane</keyword>
<proteinExistence type="predicted"/>
<name>A0ABR2LNI8_9ASPA</name>
<protein>
    <submittedName>
        <fullName evidence="2">Uncharacterized protein</fullName>
    </submittedName>
</protein>
<feature type="transmembrane region" description="Helical" evidence="1">
    <location>
        <begin position="58"/>
        <end position="85"/>
    </location>
</feature>
<feature type="transmembrane region" description="Helical" evidence="1">
    <location>
        <begin position="91"/>
        <end position="112"/>
    </location>
</feature>
<comment type="caution">
    <text evidence="2">The sequence shown here is derived from an EMBL/GenBank/DDBJ whole genome shotgun (WGS) entry which is preliminary data.</text>
</comment>
<dbReference type="EMBL" id="JBBWWR010000017">
    <property type="protein sequence ID" value="KAK8945805.1"/>
    <property type="molecule type" value="Genomic_DNA"/>
</dbReference>
<gene>
    <name evidence="2" type="ORF">KSP40_PGU001727</name>
</gene>
<evidence type="ECO:0000313" key="3">
    <source>
        <dbReference type="Proteomes" id="UP001412067"/>
    </source>
</evidence>